<feature type="domain" description="Tyrosine-protein kinase G-rich" evidence="19">
    <location>
        <begin position="453"/>
        <end position="524"/>
    </location>
</feature>
<evidence type="ECO:0000313" key="20">
    <source>
        <dbReference type="EMBL" id="MCH4821973.1"/>
    </source>
</evidence>
<keyword evidence="11" id="KW-0067">ATP-binding</keyword>
<organism evidence="20 21">
    <name type="scientific">Christiangramia lutea</name>
    <dbReference type="NCBI Taxonomy" id="1607951"/>
    <lineage>
        <taxon>Bacteria</taxon>
        <taxon>Pseudomonadati</taxon>
        <taxon>Bacteroidota</taxon>
        <taxon>Flavobacteriia</taxon>
        <taxon>Flavobacteriales</taxon>
        <taxon>Flavobacteriaceae</taxon>
        <taxon>Christiangramia</taxon>
    </lineage>
</organism>
<sequence>MSQQNQTIPPLEDEIDMREELEKYIKRWPWFLVGVIVCLCLAFIYLKVASPTYHTVTSIIIKDQERKGPSSEMAAFADMGFFSGMGANSIENEIGILSSKRIMSNVVKELNLNVTYFNEDAIQSPELYLNSPYLAQILQLNDRKLAMFSNDGANQFIVRKISEEQFELINAETEEVFKGKFGQPLGIPFADIIVNKNEDYITYEENELPTVKIQFSNLETVVMNYREKLQIDQNDKNSSLIQLSLDDAVKEKAQNILDQLVYEYNREAIEDKNLVARNTANFIDERLQIINHELDSVEIGKEDFKEENRLTDIEAESEMFIENVSEFNKRQQEVGTQLELANTMIDYLESDSGSDLLPANLGIEEESVNSSIQEYNNLVLQRNRILSASTKKNPIVVRLNNQIEQIRGNVLSSFERLESNLKVAQQELQRQGSVINSKISAVPGKERQFRGIERQQNIKESLYLFLLRKREENSLSLAVTAPKAKIVDRAYSSITPVSPKPAIVFLVALILGVIFPFLFIYVKTLFSNKVKSRDDIEKQTREIPVVGEIPNVSKKDSEMVLKNDRSVLAESFRILHTNLQYLMGNSTNKVGGNSIFITSTVKGEGKTLVSFNIAATLANTGKKVLLVGADLRNPQLQRFEKDAREHIGVSDYLANNNLKLKDLIRESKTENPNLQLLPSGTIPPNPSELWRRPKTKEMFEELEAMYDYVIVDTAPSLLVTDTFLINKFADLTLYVVRADYTEKKLLQFAIDSNDNGKFHNLSFVLNDVKLANFGYGNKYGYAYGEEKKSFLKRILNRAAIF</sequence>
<dbReference type="Gene3D" id="3.40.50.300">
    <property type="entry name" value="P-loop containing nucleotide triphosphate hydrolases"/>
    <property type="match status" value="1"/>
</dbReference>
<evidence type="ECO:0000256" key="16">
    <source>
        <dbReference type="SAM" id="Phobius"/>
    </source>
</evidence>
<feature type="transmembrane region" description="Helical" evidence="16">
    <location>
        <begin position="502"/>
        <end position="522"/>
    </location>
</feature>
<dbReference type="GO" id="GO:0005524">
    <property type="term" value="F:ATP binding"/>
    <property type="evidence" value="ECO:0007669"/>
    <property type="project" value="UniProtKB-KW"/>
</dbReference>
<dbReference type="InterPro" id="IPR050445">
    <property type="entry name" value="Bact_polysacc_biosynth/exp"/>
</dbReference>
<evidence type="ECO:0000256" key="3">
    <source>
        <dbReference type="ARBA" id="ARBA00008883"/>
    </source>
</evidence>
<dbReference type="PANTHER" id="PTHR32309">
    <property type="entry name" value="TYROSINE-PROTEIN KINASE"/>
    <property type="match status" value="1"/>
</dbReference>
<comment type="similarity">
    <text evidence="2">Belongs to the CpsD/CapB family.</text>
</comment>
<keyword evidence="10" id="KW-0418">Kinase</keyword>
<dbReference type="EC" id="2.7.10.2" evidence="4"/>
<comment type="similarity">
    <text evidence="3">Belongs to the etk/wzc family.</text>
</comment>
<name>A0A9X1V0K5_9FLAO</name>
<dbReference type="Pfam" id="PF02706">
    <property type="entry name" value="Wzz"/>
    <property type="match status" value="1"/>
</dbReference>
<keyword evidence="7 20" id="KW-0808">Transferase</keyword>
<evidence type="ECO:0000256" key="9">
    <source>
        <dbReference type="ARBA" id="ARBA00022741"/>
    </source>
</evidence>
<evidence type="ECO:0000256" key="5">
    <source>
        <dbReference type="ARBA" id="ARBA00022475"/>
    </source>
</evidence>
<protein>
    <recommendedName>
        <fullName evidence="4">non-specific protein-tyrosine kinase</fullName>
        <ecNumber evidence="4">2.7.10.2</ecNumber>
    </recommendedName>
</protein>
<dbReference type="InterPro" id="IPR032807">
    <property type="entry name" value="GNVR"/>
</dbReference>
<reference evidence="20" key="1">
    <citation type="submission" date="2022-03" db="EMBL/GenBank/DDBJ databases">
        <title>Gramella crocea sp. nov., isolated from activated sludge of a seafood processing plant.</title>
        <authorList>
            <person name="Zhang X."/>
        </authorList>
    </citation>
    <scope>NUCLEOTIDE SEQUENCE</scope>
    <source>
        <strain evidence="20">YJ019</strain>
    </source>
</reference>
<keyword evidence="13 16" id="KW-0472">Membrane</keyword>
<comment type="caution">
    <text evidence="20">The sequence shown here is derived from an EMBL/GenBank/DDBJ whole genome shotgun (WGS) entry which is preliminary data.</text>
</comment>
<evidence type="ECO:0000256" key="11">
    <source>
        <dbReference type="ARBA" id="ARBA00022840"/>
    </source>
</evidence>
<evidence type="ECO:0000256" key="2">
    <source>
        <dbReference type="ARBA" id="ARBA00007316"/>
    </source>
</evidence>
<comment type="subcellular location">
    <subcellularLocation>
        <location evidence="1">Cell inner membrane</location>
        <topology evidence="1">Multi-pass membrane protein</topology>
    </subcellularLocation>
</comment>
<keyword evidence="5" id="KW-1003">Cell membrane</keyword>
<dbReference type="NCBIfam" id="TIGR01007">
    <property type="entry name" value="eps_fam"/>
    <property type="match status" value="1"/>
</dbReference>
<keyword evidence="21" id="KW-1185">Reference proteome</keyword>
<dbReference type="PANTHER" id="PTHR32309:SF13">
    <property type="entry name" value="FERRIC ENTEROBACTIN TRANSPORT PROTEIN FEPE"/>
    <property type="match status" value="1"/>
</dbReference>
<evidence type="ECO:0000256" key="13">
    <source>
        <dbReference type="ARBA" id="ARBA00023136"/>
    </source>
</evidence>
<keyword evidence="8 16" id="KW-0812">Transmembrane</keyword>
<feature type="domain" description="AAA" evidence="18">
    <location>
        <begin position="599"/>
        <end position="720"/>
    </location>
</feature>
<evidence type="ECO:0000256" key="15">
    <source>
        <dbReference type="ARBA" id="ARBA00051245"/>
    </source>
</evidence>
<evidence type="ECO:0000256" key="1">
    <source>
        <dbReference type="ARBA" id="ARBA00004429"/>
    </source>
</evidence>
<evidence type="ECO:0000256" key="8">
    <source>
        <dbReference type="ARBA" id="ARBA00022692"/>
    </source>
</evidence>
<dbReference type="AlphaFoldDB" id="A0A9X1V0K5"/>
<evidence type="ECO:0000259" key="19">
    <source>
        <dbReference type="Pfam" id="PF13807"/>
    </source>
</evidence>
<dbReference type="Proteomes" id="UP001139226">
    <property type="component" value="Unassembled WGS sequence"/>
</dbReference>
<feature type="transmembrane region" description="Helical" evidence="16">
    <location>
        <begin position="28"/>
        <end position="46"/>
    </location>
</feature>
<dbReference type="EMBL" id="JAKVTV010000001">
    <property type="protein sequence ID" value="MCH4821973.1"/>
    <property type="molecule type" value="Genomic_DNA"/>
</dbReference>
<dbReference type="CDD" id="cd05387">
    <property type="entry name" value="BY-kinase"/>
    <property type="match status" value="1"/>
</dbReference>
<evidence type="ECO:0000256" key="7">
    <source>
        <dbReference type="ARBA" id="ARBA00022679"/>
    </source>
</evidence>
<comment type="catalytic activity">
    <reaction evidence="15">
        <text>L-tyrosyl-[protein] + ATP = O-phospho-L-tyrosyl-[protein] + ADP + H(+)</text>
        <dbReference type="Rhea" id="RHEA:10596"/>
        <dbReference type="Rhea" id="RHEA-COMP:10136"/>
        <dbReference type="Rhea" id="RHEA-COMP:20101"/>
        <dbReference type="ChEBI" id="CHEBI:15378"/>
        <dbReference type="ChEBI" id="CHEBI:30616"/>
        <dbReference type="ChEBI" id="CHEBI:46858"/>
        <dbReference type="ChEBI" id="CHEBI:61978"/>
        <dbReference type="ChEBI" id="CHEBI:456216"/>
        <dbReference type="EC" id="2.7.10.2"/>
    </reaction>
</comment>
<keyword evidence="12 16" id="KW-1133">Transmembrane helix</keyword>
<evidence type="ECO:0000256" key="12">
    <source>
        <dbReference type="ARBA" id="ARBA00022989"/>
    </source>
</evidence>
<accession>A0A9X1V0K5</accession>
<keyword evidence="14" id="KW-0829">Tyrosine-protein kinase</keyword>
<dbReference type="Pfam" id="PF13614">
    <property type="entry name" value="AAA_31"/>
    <property type="match status" value="1"/>
</dbReference>
<evidence type="ECO:0000313" key="21">
    <source>
        <dbReference type="Proteomes" id="UP001139226"/>
    </source>
</evidence>
<evidence type="ECO:0000259" key="18">
    <source>
        <dbReference type="Pfam" id="PF13614"/>
    </source>
</evidence>
<gene>
    <name evidence="20" type="ORF">ML462_02205</name>
</gene>
<dbReference type="Pfam" id="PF13807">
    <property type="entry name" value="GNVR"/>
    <property type="match status" value="1"/>
</dbReference>
<dbReference type="InterPro" id="IPR005702">
    <property type="entry name" value="Wzc-like_C"/>
</dbReference>
<dbReference type="GO" id="GO:0004715">
    <property type="term" value="F:non-membrane spanning protein tyrosine kinase activity"/>
    <property type="evidence" value="ECO:0007669"/>
    <property type="project" value="UniProtKB-EC"/>
</dbReference>
<feature type="domain" description="Polysaccharide chain length determinant N-terminal" evidence="17">
    <location>
        <begin position="13"/>
        <end position="110"/>
    </location>
</feature>
<dbReference type="RefSeq" id="WP_240712096.1">
    <property type="nucleotide sequence ID" value="NZ_JAKVTV010000001.1"/>
</dbReference>
<evidence type="ECO:0000259" key="17">
    <source>
        <dbReference type="Pfam" id="PF02706"/>
    </source>
</evidence>
<dbReference type="GO" id="GO:0005886">
    <property type="term" value="C:plasma membrane"/>
    <property type="evidence" value="ECO:0007669"/>
    <property type="project" value="UniProtKB-SubCell"/>
</dbReference>
<dbReference type="InterPro" id="IPR025669">
    <property type="entry name" value="AAA_dom"/>
</dbReference>
<dbReference type="InterPro" id="IPR003856">
    <property type="entry name" value="LPS_length_determ_N"/>
</dbReference>
<evidence type="ECO:0000256" key="10">
    <source>
        <dbReference type="ARBA" id="ARBA00022777"/>
    </source>
</evidence>
<evidence type="ECO:0000256" key="4">
    <source>
        <dbReference type="ARBA" id="ARBA00011903"/>
    </source>
</evidence>
<keyword evidence="6" id="KW-0997">Cell inner membrane</keyword>
<keyword evidence="9" id="KW-0547">Nucleotide-binding</keyword>
<evidence type="ECO:0000256" key="6">
    <source>
        <dbReference type="ARBA" id="ARBA00022519"/>
    </source>
</evidence>
<proteinExistence type="inferred from homology"/>
<dbReference type="SUPFAM" id="SSF52540">
    <property type="entry name" value="P-loop containing nucleoside triphosphate hydrolases"/>
    <property type="match status" value="1"/>
</dbReference>
<dbReference type="InterPro" id="IPR027417">
    <property type="entry name" value="P-loop_NTPase"/>
</dbReference>
<evidence type="ECO:0000256" key="14">
    <source>
        <dbReference type="ARBA" id="ARBA00023137"/>
    </source>
</evidence>